<accession>A0A815ILT9</accession>
<reference evidence="2" key="1">
    <citation type="submission" date="2021-02" db="EMBL/GenBank/DDBJ databases">
        <authorList>
            <person name="Nowell W R."/>
        </authorList>
    </citation>
    <scope>NUCLEOTIDE SEQUENCE</scope>
</reference>
<organism evidence="2 3">
    <name type="scientific">Adineta ricciae</name>
    <name type="common">Rotifer</name>
    <dbReference type="NCBI Taxonomy" id="249248"/>
    <lineage>
        <taxon>Eukaryota</taxon>
        <taxon>Metazoa</taxon>
        <taxon>Spiralia</taxon>
        <taxon>Gnathifera</taxon>
        <taxon>Rotifera</taxon>
        <taxon>Eurotatoria</taxon>
        <taxon>Bdelloidea</taxon>
        <taxon>Adinetida</taxon>
        <taxon>Adinetidae</taxon>
        <taxon>Adineta</taxon>
    </lineage>
</organism>
<dbReference type="AlphaFoldDB" id="A0A815ILT9"/>
<keyword evidence="1" id="KW-1133">Transmembrane helix</keyword>
<evidence type="ECO:0000313" key="2">
    <source>
        <dbReference type="EMBL" id="CAF1367232.1"/>
    </source>
</evidence>
<name>A0A815ILT9_ADIRI</name>
<sequence length="220" mass="25468">MSLKRIFSWIHKNVSSYNLFLLEENDYDDHSTVKDSTVLLKLQKYKTWLYSVLLTVCLYVLFYGTLIQIETETVAVSPITLGVFDQLYAERSETLTCPCSTVTIPYNKFLLNIVKMHPVCSSIFVSKEWIDGLYLENAGLYGVWDFRKSAYGQFEILSRLCSLSQDIITALQNSVNNTELVTINLLSRRQTQLEIDNSIESQKNKAFSRMTSFLNYWRTT</sequence>
<proteinExistence type="predicted"/>
<gene>
    <name evidence="2" type="ORF">XAT740_LOCUS32342</name>
</gene>
<keyword evidence="3" id="KW-1185">Reference proteome</keyword>
<feature type="transmembrane region" description="Helical" evidence="1">
    <location>
        <begin position="48"/>
        <end position="69"/>
    </location>
</feature>
<keyword evidence="1" id="KW-0472">Membrane</keyword>
<evidence type="ECO:0000256" key="1">
    <source>
        <dbReference type="SAM" id="Phobius"/>
    </source>
</evidence>
<comment type="caution">
    <text evidence="2">The sequence shown here is derived from an EMBL/GenBank/DDBJ whole genome shotgun (WGS) entry which is preliminary data.</text>
</comment>
<dbReference type="EMBL" id="CAJNOR010003009">
    <property type="protein sequence ID" value="CAF1367232.1"/>
    <property type="molecule type" value="Genomic_DNA"/>
</dbReference>
<feature type="non-terminal residue" evidence="2">
    <location>
        <position position="220"/>
    </location>
</feature>
<protein>
    <submittedName>
        <fullName evidence="2">Uncharacterized protein</fullName>
    </submittedName>
</protein>
<dbReference type="Proteomes" id="UP000663828">
    <property type="component" value="Unassembled WGS sequence"/>
</dbReference>
<evidence type="ECO:0000313" key="3">
    <source>
        <dbReference type="Proteomes" id="UP000663828"/>
    </source>
</evidence>
<keyword evidence="1" id="KW-0812">Transmembrane</keyword>